<proteinExistence type="predicted"/>
<dbReference type="InterPro" id="IPR004364">
    <property type="entry name" value="Aa-tRNA-synt_II"/>
</dbReference>
<evidence type="ECO:0000313" key="7">
    <source>
        <dbReference type="Proteomes" id="UP000259328"/>
    </source>
</evidence>
<sequence>MPPAGGCGIGIDRLVMLFTEKESIRDVLFFPTLKNKKSQG</sequence>
<keyword evidence="4" id="KW-0648">Protein biosynthesis</keyword>
<keyword evidence="2" id="KW-0547">Nucleotide-binding</keyword>
<dbReference type="GO" id="GO:0004824">
    <property type="term" value="F:lysine-tRNA ligase activity"/>
    <property type="evidence" value="ECO:0007669"/>
    <property type="project" value="UniProtKB-EC"/>
</dbReference>
<feature type="domain" description="Aminoacyl-transfer RNA synthetases class-II family profile" evidence="5">
    <location>
        <begin position="1"/>
        <end position="31"/>
    </location>
</feature>
<dbReference type="EMBL" id="LS991953">
    <property type="protein sequence ID" value="SYV93559.1"/>
    <property type="molecule type" value="Genomic_DNA"/>
</dbReference>
<evidence type="ECO:0000259" key="5">
    <source>
        <dbReference type="PROSITE" id="PS50862"/>
    </source>
</evidence>
<dbReference type="InterPro" id="IPR006195">
    <property type="entry name" value="aa-tRNA-synth_II"/>
</dbReference>
<dbReference type="AlphaFoldDB" id="A0A3B0PAI8"/>
<organism evidence="6 7">
    <name type="scientific">Mycoplasmopsis synoviae</name>
    <name type="common">Mycoplasma synoviae</name>
    <dbReference type="NCBI Taxonomy" id="2109"/>
    <lineage>
        <taxon>Bacteria</taxon>
        <taxon>Bacillati</taxon>
        <taxon>Mycoplasmatota</taxon>
        <taxon>Mycoplasmoidales</taxon>
        <taxon>Metamycoplasmataceae</taxon>
        <taxon>Mycoplasmopsis</taxon>
    </lineage>
</organism>
<dbReference type="GO" id="GO:0005829">
    <property type="term" value="C:cytosol"/>
    <property type="evidence" value="ECO:0007669"/>
    <property type="project" value="TreeGrafter"/>
</dbReference>
<evidence type="ECO:0000256" key="1">
    <source>
        <dbReference type="ARBA" id="ARBA00022598"/>
    </source>
</evidence>
<dbReference type="PANTHER" id="PTHR42918:SF15">
    <property type="entry name" value="LYSINE--TRNA LIGASE, CHLOROPLASTIC_MITOCHONDRIAL"/>
    <property type="match status" value="1"/>
</dbReference>
<dbReference type="Proteomes" id="UP000259328">
    <property type="component" value="Chromosome"/>
</dbReference>
<dbReference type="EC" id="6.1.1.6" evidence="6"/>
<protein>
    <submittedName>
        <fullName evidence="6">Lysyl-tRNA synthetase</fullName>
        <ecNumber evidence="6">6.1.1.6</ecNumber>
    </submittedName>
</protein>
<dbReference type="PROSITE" id="PS50862">
    <property type="entry name" value="AA_TRNA_LIGASE_II"/>
    <property type="match status" value="1"/>
</dbReference>
<name>A0A3B0PAI8_MYCSY</name>
<keyword evidence="1 6" id="KW-0436">Ligase</keyword>
<evidence type="ECO:0000256" key="2">
    <source>
        <dbReference type="ARBA" id="ARBA00022741"/>
    </source>
</evidence>
<keyword evidence="3" id="KW-0067">ATP-binding</keyword>
<dbReference type="SUPFAM" id="SSF55681">
    <property type="entry name" value="Class II aaRS and biotin synthetases"/>
    <property type="match status" value="1"/>
</dbReference>
<dbReference type="GO" id="GO:0000049">
    <property type="term" value="F:tRNA binding"/>
    <property type="evidence" value="ECO:0007669"/>
    <property type="project" value="TreeGrafter"/>
</dbReference>
<keyword evidence="6" id="KW-0030">Aminoacyl-tRNA synthetase</keyword>
<reference evidence="7" key="1">
    <citation type="submission" date="2018-06" db="EMBL/GenBank/DDBJ databases">
        <authorList>
            <consortium name="Pathogen Informatics"/>
        </authorList>
    </citation>
    <scope>NUCLEOTIDE SEQUENCE [LARGE SCALE GENOMIC DNA]</scope>
    <source>
        <strain evidence="7">NCTC10124</strain>
    </source>
</reference>
<gene>
    <name evidence="6" type="primary">lysS_3</name>
    <name evidence="6" type="ORF">NCTC10124_01313</name>
</gene>
<dbReference type="Gene3D" id="3.30.930.10">
    <property type="entry name" value="Bira Bifunctional Protein, Domain 2"/>
    <property type="match status" value="1"/>
</dbReference>
<dbReference type="GO" id="GO:0006430">
    <property type="term" value="P:lysyl-tRNA aminoacylation"/>
    <property type="evidence" value="ECO:0007669"/>
    <property type="project" value="TreeGrafter"/>
</dbReference>
<dbReference type="InterPro" id="IPR045864">
    <property type="entry name" value="aa-tRNA-synth_II/BPL/LPL"/>
</dbReference>
<dbReference type="Pfam" id="PF00152">
    <property type="entry name" value="tRNA-synt_2"/>
    <property type="match status" value="1"/>
</dbReference>
<evidence type="ECO:0000256" key="4">
    <source>
        <dbReference type="ARBA" id="ARBA00022917"/>
    </source>
</evidence>
<dbReference type="PANTHER" id="PTHR42918">
    <property type="entry name" value="LYSYL-TRNA SYNTHETASE"/>
    <property type="match status" value="1"/>
</dbReference>
<evidence type="ECO:0000256" key="3">
    <source>
        <dbReference type="ARBA" id="ARBA00022840"/>
    </source>
</evidence>
<evidence type="ECO:0000313" key="6">
    <source>
        <dbReference type="EMBL" id="SYV93559.1"/>
    </source>
</evidence>
<dbReference type="GO" id="GO:0005524">
    <property type="term" value="F:ATP binding"/>
    <property type="evidence" value="ECO:0007669"/>
    <property type="project" value="InterPro"/>
</dbReference>
<accession>A0A3B0PAI8</accession>